<dbReference type="EMBL" id="AP012492">
    <property type="protein sequence ID" value="BAM32582.1"/>
    <property type="molecule type" value="Genomic_DNA"/>
</dbReference>
<dbReference type="InterPro" id="IPR003439">
    <property type="entry name" value="ABC_transporter-like_ATP-bd"/>
</dbReference>
<organism evidence="5 8">
    <name type="scientific">Helicobacter cinaedi CCUG 18818 = ATCC BAA-847</name>
    <dbReference type="NCBI Taxonomy" id="537971"/>
    <lineage>
        <taxon>Bacteria</taxon>
        <taxon>Pseudomonadati</taxon>
        <taxon>Campylobacterota</taxon>
        <taxon>Epsilonproteobacteria</taxon>
        <taxon>Campylobacterales</taxon>
        <taxon>Helicobacteraceae</taxon>
        <taxon>Helicobacter</taxon>
    </lineage>
</organism>
<dbReference type="InterPro" id="IPR003593">
    <property type="entry name" value="AAA+_ATPase"/>
</dbReference>
<dbReference type="GO" id="GO:0016887">
    <property type="term" value="F:ATP hydrolysis activity"/>
    <property type="evidence" value="ECO:0007669"/>
    <property type="project" value="InterPro"/>
</dbReference>
<dbReference type="PANTHER" id="PTHR42855">
    <property type="entry name" value="ABC TRANSPORTER ATP-BINDING SUBUNIT"/>
    <property type="match status" value="1"/>
</dbReference>
<evidence type="ECO:0000256" key="1">
    <source>
        <dbReference type="ARBA" id="ARBA00022741"/>
    </source>
</evidence>
<dbReference type="Gene3D" id="3.40.50.300">
    <property type="entry name" value="P-loop containing nucleotide triphosphate hydrolases"/>
    <property type="match status" value="2"/>
</dbReference>
<dbReference type="FunFam" id="3.40.50.300:FF:000011">
    <property type="entry name" value="Putative ABC transporter ATP-binding component"/>
    <property type="match status" value="1"/>
</dbReference>
<dbReference type="GO" id="GO:0003677">
    <property type="term" value="F:DNA binding"/>
    <property type="evidence" value="ECO:0007669"/>
    <property type="project" value="InterPro"/>
</dbReference>
<dbReference type="Proteomes" id="UP000005755">
    <property type="component" value="Unassembled WGS sequence"/>
</dbReference>
<dbReference type="CDD" id="cd03221">
    <property type="entry name" value="ABCF_EF-3"/>
    <property type="match status" value="2"/>
</dbReference>
<evidence type="ECO:0000256" key="2">
    <source>
        <dbReference type="ARBA" id="ARBA00022840"/>
    </source>
</evidence>
<dbReference type="PROSITE" id="PS50893">
    <property type="entry name" value="ABC_TRANSPORTER_2"/>
    <property type="match status" value="2"/>
</dbReference>
<protein>
    <submittedName>
        <fullName evidence="5">ABC transporter ATP-binding protein</fullName>
    </submittedName>
    <submittedName>
        <fullName evidence="6">ABC transporter, ATP-binding protein</fullName>
    </submittedName>
</protein>
<reference evidence="5" key="3">
    <citation type="submission" date="2012-07" db="EMBL/GenBank/DDBJ databases">
        <authorList>
            <person name="Akiyama T."/>
            <person name="Takeshita N."/>
            <person name="Ohmagari N."/>
            <person name="Kirikae T."/>
        </authorList>
    </citation>
    <scope>NUCLEOTIDE SEQUENCE</scope>
    <source>
        <strain evidence="5">ATCC BAA-847</strain>
    </source>
</reference>
<dbReference type="InterPro" id="IPR037118">
    <property type="entry name" value="Val-tRNA_synth_C_sf"/>
</dbReference>
<reference evidence="5 8" key="2">
    <citation type="journal article" date="2012" name="J. Bacteriol.">
        <title>Complete Genome Sequence of Helicobacter cinaedi Type Strain ATCC BAA-847.</title>
        <authorList>
            <person name="Miyoshi-Akiyama T."/>
            <person name="Takeshita N."/>
            <person name="Ohmagari N."/>
            <person name="Kirikae T."/>
        </authorList>
    </citation>
    <scope>NUCLEOTIDE SEQUENCE [LARGE SCALE GENOMIC DNA]</scope>
    <source>
        <strain evidence="5 8">ATCC BAA-847</strain>
    </source>
</reference>
<evidence type="ECO:0000313" key="7">
    <source>
        <dbReference type="Proteomes" id="UP000005755"/>
    </source>
</evidence>
<evidence type="ECO:0000313" key="6">
    <source>
        <dbReference type="EMBL" id="EFR47581.1"/>
    </source>
</evidence>
<keyword evidence="3" id="KW-0175">Coiled coil</keyword>
<keyword evidence="1" id="KW-0547">Nucleotide-binding</keyword>
<accession>A0AAI8MJE1</accession>
<feature type="domain" description="ABC transporter" evidence="4">
    <location>
        <begin position="4"/>
        <end position="263"/>
    </location>
</feature>
<name>A0AAI8MJE1_9HELI</name>
<keyword evidence="2 5" id="KW-0067">ATP-binding</keyword>
<dbReference type="Pfam" id="PF12848">
    <property type="entry name" value="ABC_tran_Xtn"/>
    <property type="match status" value="1"/>
</dbReference>
<dbReference type="InterPro" id="IPR032524">
    <property type="entry name" value="ABC_tran_C"/>
</dbReference>
<evidence type="ECO:0000256" key="3">
    <source>
        <dbReference type="SAM" id="Coils"/>
    </source>
</evidence>
<dbReference type="PROSITE" id="PS00211">
    <property type="entry name" value="ABC_TRANSPORTER_1"/>
    <property type="match status" value="2"/>
</dbReference>
<dbReference type="Proteomes" id="UP000006036">
    <property type="component" value="Chromosome 1"/>
</dbReference>
<dbReference type="Pfam" id="PF00005">
    <property type="entry name" value="ABC_tran"/>
    <property type="match status" value="2"/>
</dbReference>
<dbReference type="KEGG" id="hcb:HCBAA847_1352"/>
<proteinExistence type="predicted"/>
<dbReference type="InterPro" id="IPR027417">
    <property type="entry name" value="P-loop_NTPase"/>
</dbReference>
<dbReference type="Pfam" id="PF16326">
    <property type="entry name" value="ABC_tran_CTD"/>
    <property type="match status" value="1"/>
</dbReference>
<dbReference type="EMBL" id="DS990394">
    <property type="protein sequence ID" value="EFR47581.1"/>
    <property type="molecule type" value="Genomic_DNA"/>
</dbReference>
<keyword evidence="7" id="KW-1185">Reference proteome</keyword>
<evidence type="ECO:0000313" key="8">
    <source>
        <dbReference type="Proteomes" id="UP000006036"/>
    </source>
</evidence>
<dbReference type="AlphaFoldDB" id="A0AAI8MJE1"/>
<evidence type="ECO:0000313" key="5">
    <source>
        <dbReference type="EMBL" id="BAM32582.1"/>
    </source>
</evidence>
<dbReference type="InterPro" id="IPR051309">
    <property type="entry name" value="ABCF_ATPase"/>
</dbReference>
<dbReference type="SMART" id="SM00382">
    <property type="entry name" value="AAA"/>
    <property type="match status" value="2"/>
</dbReference>
<dbReference type="SUPFAM" id="SSF52540">
    <property type="entry name" value="P-loop containing nucleoside triphosphate hydrolases"/>
    <property type="match status" value="2"/>
</dbReference>
<dbReference type="InterPro" id="IPR032781">
    <property type="entry name" value="ABC_tran_Xtn"/>
</dbReference>
<dbReference type="PANTHER" id="PTHR42855:SF1">
    <property type="entry name" value="ABC TRANSPORTER DOMAIN-CONTAINING PROTEIN"/>
    <property type="match status" value="1"/>
</dbReference>
<evidence type="ECO:0000259" key="4">
    <source>
        <dbReference type="PROSITE" id="PS50893"/>
    </source>
</evidence>
<sequence>MNLLSLQDIHKQYDHKIILKQANLNISQYERIAVIGQNGSGKSSLLQIIAGGLEIDGGERIGIKNLKILSLEQKPIFKANASVQDVLIESMSEITKAHNALQEINNKLSMIQDSIKDSLTRKEMLNEYARLSAFLDDNNGWDLQKRAEEILEHFGLQAFRDRLANSLSGGEQKKIALASILLQPCDILLLDEPTNHLDTQMVAFLEDFILKSRFTLVFISHDRYFIDRVATRIIEIDSAHLTSFEGGYLDYLAKKEEILRHLSQAHQKLLKILKSEEQWLRQGVKARLKRNEGRKNRILAMREEAKHNPSVIRKMRLELEREQKSFNKTENVNNQKCLFEIEHLCKNIGGKILIKDLNLRILRNDKIAIVGKNGSGKSSFLKILLGQDRADSGVVKVGDIRIGYFDQHTALLEDDKDLLETFCPNGGEYIEVRGKHLHIYGYLKNFLFPKEFLTQKISSLSGGEKNRVALALLFTKEVDVFILDEPTNDLDIQTINIVEEYLLSLNCAVVFVSHDRYFVDKLAQKLLVFEGGGKVVQTHMLYSEYLEMNENLLELERLESLSADSKPKIQSQHTESVPIESAPVKKAKKLSYNEQRALQILPQEIEVLESRQKALQTALSNPQTYQQQGISVLAAELAEVEKELDSKITQYLELEQKNSDLA</sequence>
<reference evidence="6" key="1">
    <citation type="submission" date="2008-08" db="EMBL/GenBank/DDBJ databases">
        <title>Annotation of Helicobacter cinaedi strain CCUG 18818.</title>
        <authorList>
            <consortium name="The Broad Institute Genome Sequencing Platform"/>
            <person name="Fox J.G."/>
            <person name="Shen Z."/>
            <person name="Charoenlap N."/>
            <person name="Schauer D.B."/>
            <person name="Ward D."/>
            <person name="Mehta T."/>
            <person name="Young S."/>
            <person name="Jaffe D."/>
            <person name="Gnerre S."/>
            <person name="Berlin A."/>
            <person name="Heiman D."/>
            <person name="Hepburn T."/>
            <person name="Shea T."/>
            <person name="Sykes S."/>
            <person name="Alvarado L."/>
            <person name="Kodira C."/>
            <person name="Borodovsky M."/>
            <person name="Lander E."/>
            <person name="Galagan J."/>
            <person name="Nusbaum C."/>
            <person name="Birren B."/>
        </authorList>
    </citation>
    <scope>NUCLEOTIDE SEQUENCE</scope>
    <source>
        <strain evidence="6">CCUG 18818</strain>
    </source>
</reference>
<feature type="coiled-coil region" evidence="3">
    <location>
        <begin position="630"/>
        <end position="657"/>
    </location>
</feature>
<reference evidence="7" key="4">
    <citation type="journal article" date="2014" name="Genome Announc.">
        <title>Draft genome sequences of six enterohepatic helicobacter species isolated from humans and one from rhesus macaques.</title>
        <authorList>
            <person name="Shen Z."/>
            <person name="Sheh A."/>
            <person name="Young S.K."/>
            <person name="Abouelliel A."/>
            <person name="Ward D.V."/>
            <person name="Earl A.M."/>
            <person name="Fox J.G."/>
        </authorList>
    </citation>
    <scope>NUCLEOTIDE SEQUENCE [LARGE SCALE GENOMIC DNA]</scope>
    <source>
        <strain evidence="7">CCUG 18818</strain>
    </source>
</reference>
<dbReference type="GO" id="GO:0005524">
    <property type="term" value="F:ATP binding"/>
    <property type="evidence" value="ECO:0007669"/>
    <property type="project" value="UniProtKB-KW"/>
</dbReference>
<gene>
    <name evidence="5" type="ORF">HCBAA847_1352</name>
    <name evidence="6" type="ORF">HCCG_02129</name>
</gene>
<dbReference type="RefSeq" id="WP_002957474.1">
    <property type="nucleotide sequence ID" value="NC_020555.1"/>
</dbReference>
<feature type="domain" description="ABC transporter" evidence="4">
    <location>
        <begin position="339"/>
        <end position="556"/>
    </location>
</feature>
<dbReference type="Gene3D" id="1.10.287.380">
    <property type="entry name" value="Valyl-tRNA synthetase, C-terminal domain"/>
    <property type="match status" value="1"/>
</dbReference>
<dbReference type="InterPro" id="IPR017871">
    <property type="entry name" value="ABC_transporter-like_CS"/>
</dbReference>